<name>A0A6P8YU63_THRPL</name>
<dbReference type="GO" id="GO:0005615">
    <property type="term" value="C:extracellular space"/>
    <property type="evidence" value="ECO:0007669"/>
    <property type="project" value="TreeGrafter"/>
</dbReference>
<evidence type="ECO:0000256" key="4">
    <source>
        <dbReference type="SAM" id="SignalP"/>
    </source>
</evidence>
<evidence type="ECO:0000256" key="2">
    <source>
        <dbReference type="PROSITE-ProRule" id="PRU00497"/>
    </source>
</evidence>
<keyword evidence="4" id="KW-0732">Signal</keyword>
<reference evidence="6" key="1">
    <citation type="submission" date="2025-08" db="UniProtKB">
        <authorList>
            <consortium name="RefSeq"/>
        </authorList>
    </citation>
    <scope>IDENTIFICATION</scope>
    <source>
        <tissue evidence="6">Total insect</tissue>
    </source>
</reference>
<accession>A0A6P8YU63</accession>
<organism evidence="6">
    <name type="scientific">Thrips palmi</name>
    <name type="common">Melon thrips</name>
    <dbReference type="NCBI Taxonomy" id="161013"/>
    <lineage>
        <taxon>Eukaryota</taxon>
        <taxon>Metazoa</taxon>
        <taxon>Ecdysozoa</taxon>
        <taxon>Arthropoda</taxon>
        <taxon>Hexapoda</taxon>
        <taxon>Insecta</taxon>
        <taxon>Pterygota</taxon>
        <taxon>Neoptera</taxon>
        <taxon>Paraneoptera</taxon>
        <taxon>Thysanoptera</taxon>
        <taxon>Terebrantia</taxon>
        <taxon>Thripoidea</taxon>
        <taxon>Thripidae</taxon>
        <taxon>Thrips</taxon>
    </lineage>
</organism>
<proteinExistence type="predicted"/>
<dbReference type="RefSeq" id="XP_034237627.1">
    <property type="nucleotide sequence ID" value="XM_034381736.1"/>
</dbReference>
<feature type="compositionally biased region" description="Low complexity" evidence="3">
    <location>
        <begin position="217"/>
        <end position="236"/>
    </location>
</feature>
<dbReference type="InterPro" id="IPR000618">
    <property type="entry name" value="Insect_cuticle"/>
</dbReference>
<dbReference type="GO" id="GO:0031012">
    <property type="term" value="C:extracellular matrix"/>
    <property type="evidence" value="ECO:0007669"/>
    <property type="project" value="TreeGrafter"/>
</dbReference>
<keyword evidence="5" id="KW-1185">Reference proteome</keyword>
<feature type="compositionally biased region" description="Low complexity" evidence="3">
    <location>
        <begin position="104"/>
        <end position="118"/>
    </location>
</feature>
<feature type="region of interest" description="Disordered" evidence="3">
    <location>
        <begin position="217"/>
        <end position="244"/>
    </location>
</feature>
<dbReference type="GeneID" id="117643078"/>
<gene>
    <name evidence="6" type="primary">LOC117643078</name>
</gene>
<dbReference type="InParanoid" id="A0A6P8YU63"/>
<dbReference type="GO" id="GO:0042302">
    <property type="term" value="F:structural constituent of cuticle"/>
    <property type="evidence" value="ECO:0007669"/>
    <property type="project" value="UniProtKB-UniRule"/>
</dbReference>
<feature type="signal peptide" evidence="4">
    <location>
        <begin position="1"/>
        <end position="17"/>
    </location>
</feature>
<sequence>MLLKVCAVLLMLQGALGQQSHPQLQAYLAQQQQLQQQQQQQPARQQYRLVPAAAAQAPQRYVQQYADDEGAAQYQQVAAVPRPQYQPQQPLYRTAPLAVPQSQLRLRPQQAQQEQELQNPEDYDPNPQYQFGFDVKDDQFTNYQNRKEQREGDKITGSYSVVDSDGFIRTVTYTADPKEGFKAEVTRTPTDIVVKLPTPPPQQLQDAHGLQRQLSARQQQYLQAQQAGPEPQQQQPSKHGVCTPCRDIEPYRVVSTYRTV</sequence>
<dbReference type="KEGG" id="tpal:117643078"/>
<dbReference type="OrthoDB" id="8194276at2759"/>
<dbReference type="PROSITE" id="PS51155">
    <property type="entry name" value="CHIT_BIND_RR_2"/>
    <property type="match status" value="1"/>
</dbReference>
<dbReference type="PROSITE" id="PS00233">
    <property type="entry name" value="CHIT_BIND_RR_1"/>
    <property type="match status" value="1"/>
</dbReference>
<feature type="chain" id="PRO_5028340499" evidence="4">
    <location>
        <begin position="18"/>
        <end position="260"/>
    </location>
</feature>
<dbReference type="InterPro" id="IPR051217">
    <property type="entry name" value="Insect_Cuticle_Struc_Prot"/>
</dbReference>
<dbReference type="PRINTS" id="PR00947">
    <property type="entry name" value="CUTICLE"/>
</dbReference>
<protein>
    <submittedName>
        <fullName evidence="6">Alpha-protein kinase 1-like</fullName>
    </submittedName>
</protein>
<evidence type="ECO:0000256" key="1">
    <source>
        <dbReference type="ARBA" id="ARBA00022460"/>
    </source>
</evidence>
<feature type="region of interest" description="Disordered" evidence="3">
    <location>
        <begin position="104"/>
        <end position="125"/>
    </location>
</feature>
<dbReference type="InterPro" id="IPR031311">
    <property type="entry name" value="CHIT_BIND_RR_consensus"/>
</dbReference>
<dbReference type="AlphaFoldDB" id="A0A6P8YU63"/>
<evidence type="ECO:0000313" key="5">
    <source>
        <dbReference type="Proteomes" id="UP000515158"/>
    </source>
</evidence>
<evidence type="ECO:0000256" key="3">
    <source>
        <dbReference type="SAM" id="MobiDB-lite"/>
    </source>
</evidence>
<evidence type="ECO:0000313" key="6">
    <source>
        <dbReference type="RefSeq" id="XP_034237627.1"/>
    </source>
</evidence>
<dbReference type="Pfam" id="PF00379">
    <property type="entry name" value="Chitin_bind_4"/>
    <property type="match status" value="1"/>
</dbReference>
<keyword evidence="1 2" id="KW-0193">Cuticle</keyword>
<dbReference type="PANTHER" id="PTHR12236">
    <property type="entry name" value="STRUCTURAL CONTITUENT OF CUTICLE"/>
    <property type="match status" value="1"/>
</dbReference>
<dbReference type="PANTHER" id="PTHR12236:SF18">
    <property type="entry name" value="CUTICULAR PROTEIN 66D"/>
    <property type="match status" value="1"/>
</dbReference>
<dbReference type="Proteomes" id="UP000515158">
    <property type="component" value="Unplaced"/>
</dbReference>